<dbReference type="Pfam" id="PF25181">
    <property type="entry name" value="Phage_Bbp19"/>
    <property type="match status" value="1"/>
</dbReference>
<evidence type="ECO:0000313" key="3">
    <source>
        <dbReference type="Proteomes" id="UP000539075"/>
    </source>
</evidence>
<evidence type="ECO:0000313" key="2">
    <source>
        <dbReference type="EMBL" id="MBB5143248.1"/>
    </source>
</evidence>
<dbReference type="EMBL" id="JACHGO010000003">
    <property type="protein sequence ID" value="MBB5143248.1"/>
    <property type="molecule type" value="Genomic_DNA"/>
</dbReference>
<sequence>MDIFAPYEQAHKQEGEARQRMEEAERQLLDAVSSLMSQRQGRLFLRWLIHHCQCFSAQNLAAGNCGPSATTDAVRLGFAEGRRYVGMTLLHLVQRSDPGNLPQLLQNREDEHDI</sequence>
<evidence type="ECO:0000259" key="1">
    <source>
        <dbReference type="Pfam" id="PF25181"/>
    </source>
</evidence>
<organism evidence="2 3">
    <name type="scientific">Desulfovibrio intestinalis</name>
    <dbReference type="NCBI Taxonomy" id="58621"/>
    <lineage>
        <taxon>Bacteria</taxon>
        <taxon>Pseudomonadati</taxon>
        <taxon>Thermodesulfobacteriota</taxon>
        <taxon>Desulfovibrionia</taxon>
        <taxon>Desulfovibrionales</taxon>
        <taxon>Desulfovibrionaceae</taxon>
        <taxon>Desulfovibrio</taxon>
    </lineage>
</organism>
<proteinExistence type="predicted"/>
<dbReference type="InterPro" id="IPR057447">
    <property type="entry name" value="Bbp19-like_phage"/>
</dbReference>
<name>A0A7W8C1R4_9BACT</name>
<accession>A0A7W8C1R4</accession>
<keyword evidence="3" id="KW-1185">Reference proteome</keyword>
<dbReference type="Proteomes" id="UP000539075">
    <property type="component" value="Unassembled WGS sequence"/>
</dbReference>
<comment type="caution">
    <text evidence="2">The sequence shown here is derived from an EMBL/GenBank/DDBJ whole genome shotgun (WGS) entry which is preliminary data.</text>
</comment>
<protein>
    <recommendedName>
        <fullName evidence="1">Bbp19-like phage domain-containing protein</fullName>
    </recommendedName>
</protein>
<feature type="domain" description="Bbp19-like phage" evidence="1">
    <location>
        <begin position="34"/>
        <end position="105"/>
    </location>
</feature>
<dbReference type="RefSeq" id="WP_183718596.1">
    <property type="nucleotide sequence ID" value="NZ_JACHGO010000003.1"/>
</dbReference>
<dbReference type="AlphaFoldDB" id="A0A7W8C1R4"/>
<gene>
    <name evidence="2" type="ORF">HNQ38_001336</name>
</gene>
<reference evidence="2 3" key="1">
    <citation type="submission" date="2020-08" db="EMBL/GenBank/DDBJ databases">
        <title>Genomic Encyclopedia of Type Strains, Phase IV (KMG-IV): sequencing the most valuable type-strain genomes for metagenomic binning, comparative biology and taxonomic classification.</title>
        <authorList>
            <person name="Goeker M."/>
        </authorList>
    </citation>
    <scope>NUCLEOTIDE SEQUENCE [LARGE SCALE GENOMIC DNA]</scope>
    <source>
        <strain evidence="2 3">DSM 11275</strain>
    </source>
</reference>